<dbReference type="AlphaFoldDB" id="A0AAE1YR63"/>
<evidence type="ECO:0000313" key="3">
    <source>
        <dbReference type="Proteomes" id="UP001293254"/>
    </source>
</evidence>
<gene>
    <name evidence="2" type="ORF">Salat_0638500</name>
</gene>
<keyword evidence="3" id="KW-1185">Reference proteome</keyword>
<feature type="compositionally biased region" description="Basic and acidic residues" evidence="1">
    <location>
        <begin position="62"/>
        <end position="76"/>
    </location>
</feature>
<reference evidence="2" key="1">
    <citation type="submission" date="2020-06" db="EMBL/GenBank/DDBJ databases">
        <authorList>
            <person name="Li T."/>
            <person name="Hu X."/>
            <person name="Zhang T."/>
            <person name="Song X."/>
            <person name="Zhang H."/>
            <person name="Dai N."/>
            <person name="Sheng W."/>
            <person name="Hou X."/>
            <person name="Wei L."/>
        </authorList>
    </citation>
    <scope>NUCLEOTIDE SEQUENCE</scope>
    <source>
        <strain evidence="2">3651</strain>
        <tissue evidence="2">Leaf</tissue>
    </source>
</reference>
<dbReference type="Proteomes" id="UP001293254">
    <property type="component" value="Unassembled WGS sequence"/>
</dbReference>
<reference evidence="2" key="2">
    <citation type="journal article" date="2024" name="Plant">
        <title>Genomic evolution and insights into agronomic trait innovations of Sesamum species.</title>
        <authorList>
            <person name="Miao H."/>
            <person name="Wang L."/>
            <person name="Qu L."/>
            <person name="Liu H."/>
            <person name="Sun Y."/>
            <person name="Le M."/>
            <person name="Wang Q."/>
            <person name="Wei S."/>
            <person name="Zheng Y."/>
            <person name="Lin W."/>
            <person name="Duan Y."/>
            <person name="Cao H."/>
            <person name="Xiong S."/>
            <person name="Wang X."/>
            <person name="Wei L."/>
            <person name="Li C."/>
            <person name="Ma Q."/>
            <person name="Ju M."/>
            <person name="Zhao R."/>
            <person name="Li G."/>
            <person name="Mu C."/>
            <person name="Tian Q."/>
            <person name="Mei H."/>
            <person name="Zhang T."/>
            <person name="Gao T."/>
            <person name="Zhang H."/>
        </authorList>
    </citation>
    <scope>NUCLEOTIDE SEQUENCE</scope>
    <source>
        <strain evidence="2">3651</strain>
    </source>
</reference>
<feature type="region of interest" description="Disordered" evidence="1">
    <location>
        <begin position="54"/>
        <end position="91"/>
    </location>
</feature>
<sequence length="170" mass="18633">MQDIPEVDVGSIQPTAENEKQLMMDNDAIFEANNWETIFQIVDNVVDEIRSQQPVVEGAEGDAVRGGEGDTVKGGEGEGGEAMRGGEGEMTDAVRCGVGNREDEVVENDEFSDSIEFEDNDVDLEDDDAKKRFEVGSHPPTQEIQSQDANVIEEQVLQLGSWVLYVKLGI</sequence>
<accession>A0AAE1YR63</accession>
<comment type="caution">
    <text evidence="2">The sequence shown here is derived from an EMBL/GenBank/DDBJ whole genome shotgun (WGS) entry which is preliminary data.</text>
</comment>
<proteinExistence type="predicted"/>
<organism evidence="2 3">
    <name type="scientific">Sesamum alatum</name>
    <dbReference type="NCBI Taxonomy" id="300844"/>
    <lineage>
        <taxon>Eukaryota</taxon>
        <taxon>Viridiplantae</taxon>
        <taxon>Streptophyta</taxon>
        <taxon>Embryophyta</taxon>
        <taxon>Tracheophyta</taxon>
        <taxon>Spermatophyta</taxon>
        <taxon>Magnoliopsida</taxon>
        <taxon>eudicotyledons</taxon>
        <taxon>Gunneridae</taxon>
        <taxon>Pentapetalae</taxon>
        <taxon>asterids</taxon>
        <taxon>lamiids</taxon>
        <taxon>Lamiales</taxon>
        <taxon>Pedaliaceae</taxon>
        <taxon>Sesamum</taxon>
    </lineage>
</organism>
<evidence type="ECO:0000313" key="2">
    <source>
        <dbReference type="EMBL" id="KAK4434756.1"/>
    </source>
</evidence>
<name>A0AAE1YR63_9LAMI</name>
<dbReference type="EMBL" id="JACGWO010000002">
    <property type="protein sequence ID" value="KAK4434756.1"/>
    <property type="molecule type" value="Genomic_DNA"/>
</dbReference>
<evidence type="ECO:0000256" key="1">
    <source>
        <dbReference type="SAM" id="MobiDB-lite"/>
    </source>
</evidence>
<protein>
    <submittedName>
        <fullName evidence="2">Uncharacterized protein</fullName>
    </submittedName>
</protein>